<dbReference type="OrthoDB" id="428159at2759"/>
<dbReference type="GO" id="GO:0045324">
    <property type="term" value="P:late endosome to vacuole transport"/>
    <property type="evidence" value="ECO:0007669"/>
    <property type="project" value="TreeGrafter"/>
</dbReference>
<dbReference type="Pfam" id="PF25037">
    <property type="entry name" value="VPS13_C"/>
    <property type="match status" value="1"/>
</dbReference>
<organism evidence="4 5">
    <name type="scientific">Taphrina deformans (strain PYCC 5710 / ATCC 11124 / CBS 356.35 / IMI 108563 / JCM 9778 / NBRC 8474)</name>
    <name type="common">Peach leaf curl fungus</name>
    <name type="synonym">Lalaria deformans</name>
    <dbReference type="NCBI Taxonomy" id="1097556"/>
    <lineage>
        <taxon>Eukaryota</taxon>
        <taxon>Fungi</taxon>
        <taxon>Dikarya</taxon>
        <taxon>Ascomycota</taxon>
        <taxon>Taphrinomycotina</taxon>
        <taxon>Taphrinomycetes</taxon>
        <taxon>Taphrinales</taxon>
        <taxon>Taphrinaceae</taxon>
        <taxon>Taphrina</taxon>
    </lineage>
</organism>
<evidence type="ECO:0008006" key="6">
    <source>
        <dbReference type="Google" id="ProtNLM"/>
    </source>
</evidence>
<feature type="domain" description="Intermembrane lipid transfer protein VPS13-like C-terminal" evidence="3">
    <location>
        <begin position="1244"/>
        <end position="1347"/>
    </location>
</feature>
<dbReference type="PANTHER" id="PTHR16166:SF93">
    <property type="entry name" value="INTERMEMBRANE LIPID TRANSFER PROTEIN VPS13"/>
    <property type="match status" value="1"/>
</dbReference>
<evidence type="ECO:0000259" key="2">
    <source>
        <dbReference type="Pfam" id="PF25036"/>
    </source>
</evidence>
<gene>
    <name evidence="4" type="ORF">TAPDE_005476</name>
</gene>
<evidence type="ECO:0000259" key="3">
    <source>
        <dbReference type="Pfam" id="PF25037"/>
    </source>
</evidence>
<name>R4XNS4_TAPDE</name>
<dbReference type="InterPro" id="IPR009543">
    <property type="entry name" value="VPS13_VAB"/>
</dbReference>
<protein>
    <recommendedName>
        <fullName evidence="6">Vacuolar protein sorting-associated protein 13</fullName>
    </recommendedName>
</protein>
<dbReference type="InterPro" id="IPR026847">
    <property type="entry name" value="VPS13"/>
</dbReference>
<dbReference type="InterPro" id="IPR056748">
    <property type="entry name" value="VPS13-like_C"/>
</dbReference>
<dbReference type="VEuPathDB" id="FungiDB:TAPDE_005476"/>
<dbReference type="GO" id="GO:0007005">
    <property type="term" value="P:mitochondrion organization"/>
    <property type="evidence" value="ECO:0007669"/>
    <property type="project" value="TreeGrafter"/>
</dbReference>
<dbReference type="Pfam" id="PF25036">
    <property type="entry name" value="VPS13_VAB"/>
    <property type="match status" value="1"/>
</dbReference>
<accession>R4XNS4</accession>
<dbReference type="PANTHER" id="PTHR16166">
    <property type="entry name" value="VACUOLAR PROTEIN SORTING-ASSOCIATED PROTEIN VPS13"/>
    <property type="match status" value="1"/>
</dbReference>
<evidence type="ECO:0000313" key="5">
    <source>
        <dbReference type="Proteomes" id="UP000013776"/>
    </source>
</evidence>
<dbReference type="Proteomes" id="UP000013776">
    <property type="component" value="Unassembled WGS sequence"/>
</dbReference>
<comment type="caution">
    <text evidence="4">The sequence shown here is derived from an EMBL/GenBank/DDBJ whole genome shotgun (WGS) entry which is preliminary data.</text>
</comment>
<evidence type="ECO:0000256" key="1">
    <source>
        <dbReference type="ARBA" id="ARBA00006545"/>
    </source>
</evidence>
<dbReference type="GO" id="GO:0006623">
    <property type="term" value="P:protein targeting to vacuole"/>
    <property type="evidence" value="ECO:0007669"/>
    <property type="project" value="TreeGrafter"/>
</dbReference>
<proteinExistence type="inferred from homology"/>
<reference evidence="4 5" key="1">
    <citation type="journal article" date="2013" name="MBio">
        <title>Genome sequencing of the plant pathogen Taphrina deformans, the causal agent of peach leaf curl.</title>
        <authorList>
            <person name="Cisse O.H."/>
            <person name="Almeida J.M.G.C.F."/>
            <person name="Fonseca A."/>
            <person name="Kumar A.A."/>
            <person name="Salojaervi J."/>
            <person name="Overmyer K."/>
            <person name="Hauser P.M."/>
            <person name="Pagni M."/>
        </authorList>
    </citation>
    <scope>NUCLEOTIDE SEQUENCE [LARGE SCALE GENOMIC DNA]</scope>
    <source>
        <strain evidence="5">PYCC 5710 / ATCC 11124 / CBS 356.35 / IMI 108563 / JCM 9778 / NBRC 8474</strain>
    </source>
</reference>
<comment type="similarity">
    <text evidence="1">Belongs to the VPS13 family.</text>
</comment>
<keyword evidence="5" id="KW-1185">Reference proteome</keyword>
<dbReference type="STRING" id="1097556.R4XNS4"/>
<dbReference type="GO" id="GO:0045053">
    <property type="term" value="P:protein retention in Golgi apparatus"/>
    <property type="evidence" value="ECO:0007669"/>
    <property type="project" value="TreeGrafter"/>
</dbReference>
<evidence type="ECO:0000313" key="4">
    <source>
        <dbReference type="EMBL" id="CCG84914.1"/>
    </source>
</evidence>
<dbReference type="EMBL" id="CAHR02000346">
    <property type="protein sequence ID" value="CCG84914.1"/>
    <property type="molecule type" value="Genomic_DNA"/>
</dbReference>
<feature type="domain" description="Vacuolar protein sorting-associated protein 13 VPS13 adaptor binding" evidence="2">
    <location>
        <begin position="132"/>
        <end position="703"/>
    </location>
</feature>
<dbReference type="eggNOG" id="KOG1809">
    <property type="taxonomic scope" value="Eukaryota"/>
</dbReference>
<sequence length="1369" mass="154250">MYIDTSIRAFANVYNFSVSHWEPLIEPFDIGFHVAKTLNPERLDVNIFSRKRIELTMTTNTIALASKSFEYLNSNPEEILNRVRGNDAPYRVLNMTGYPLTLWSDINNDDTDESSGAKKIEDGEEISWSFYDWRTQRENLSNNEQNSRLAIKIEDDEWATIHDIPVNKEGEKIYVLKQKQKTGSITHRVVVHISLRSDYVKYITLRSALLFENKTKIPLELVAVDEKGNKRSKIYKIAPDEDCAAPIRAAFDHGFKIRPDPGFHYQWSHQTLAWSELYQTPSLSVNCKPIDGEGSNWNFQCFSRFDSSGILAGRYPYQTIKISPPMEINNLLPYDLEYRIFDDKTKQDHKNFLRKGLAGPVHTVDLKHVLLLSAKLVDSHPKYQTSQFSVIHTNDPDRFRQEGKISVVDDQGLKTNLGLHYTKVPDSGGAFIVSIYAPYLILNKTGLDIQIKSKTFLQKARAGAGQLPSGDGKTAAPYIHSYASDERKNRSLLKIGNSNWSAAQSFEAIGSVSDISIPDGDHKEIHIGIQVEEGQGKYKLTKVVSLTPRFILKSSLTTDINIREPRSSNILSLKAGSILPLHFMRAGQERQLVMAFPGMDNNWSNAINIQDVGRRHVKLQKQGEHQQLMKVDILLEGPSLFLHISREVRWPFEIRNESKTDFIYYQGNPYPDEDQGVRYYPERYRIPAKCSMPYAWDFPAAAQHSLVLCPWTEKTSKTRHLRLDEIGSLEPFRVPGNPNKPAMEGGAVDLNIVAEGPQRKLIIRDYDPKTSLYKPKRSSSHRQRLLRSESSASVSTNDEFEAVVSTKDTRPTFRAILRLEGIGLSLINSRHQELAYISLRNIEATYADSPAEIQYDILCKWIQIDNQLYGGIYPILLYPTVVPKTGREMDIRPAWRAALTQAKDESHGVFFIKYATVLLQEMTMEVDEDFLFALLDFSKVPGASWSETHEGVLCDEKIKIPEPSGAMTVSDVYFEVLHLQPAQLNLSFVRTERVNVEDKTSSRNPLMFFFNVLTMALGNINDAPVRLNALLMENVLTSYPLLAASIQAHYGQEFFYQVHKILGSADFLGNPVGLFTNITSGVADIFYEPYNGFVMSDRPQELGIGIAKGTASFVKKTVFGVSDSISKVTGSVSKGLSVATMDKQFQDRRRMNRARNKPKHALYGVQQGGMALISSLGSGVEGLARQPFEGAEREGAAGFFKGVGKGLLGLATKPVIGVFDLASNVSEGIRNTTTVFDEAGLSKVRITRHVGRDGIVRPFNETEALGLFWLRQLNNSKLSKEDYLAHYNITDEATLLITYQTMILAKTKNFTVEWDIPFTDLKTIALEKTGIQLILKGVRGPFIPIEEESGRRFVYSKIKIAVTEYNNSG</sequence>